<dbReference type="Proteomes" id="UP000326198">
    <property type="component" value="Unassembled WGS sequence"/>
</dbReference>
<evidence type="ECO:0000256" key="2">
    <source>
        <dbReference type="ARBA" id="ARBA00022723"/>
    </source>
</evidence>
<evidence type="ECO:0000256" key="1">
    <source>
        <dbReference type="ARBA" id="ARBA00004123"/>
    </source>
</evidence>
<dbReference type="PROSITE" id="PS50048">
    <property type="entry name" value="ZN2_CY6_FUNGAL_2"/>
    <property type="match status" value="1"/>
</dbReference>
<dbReference type="EMBL" id="ML736300">
    <property type="protein sequence ID" value="KAE8373906.1"/>
    <property type="molecule type" value="Genomic_DNA"/>
</dbReference>
<dbReference type="GO" id="GO:0006351">
    <property type="term" value="P:DNA-templated transcription"/>
    <property type="evidence" value="ECO:0007669"/>
    <property type="project" value="InterPro"/>
</dbReference>
<dbReference type="GO" id="GO:0003677">
    <property type="term" value="F:DNA binding"/>
    <property type="evidence" value="ECO:0007669"/>
    <property type="project" value="UniProtKB-KW"/>
</dbReference>
<dbReference type="GO" id="GO:0000981">
    <property type="term" value="F:DNA-binding transcription factor activity, RNA polymerase II-specific"/>
    <property type="evidence" value="ECO:0007669"/>
    <property type="project" value="InterPro"/>
</dbReference>
<dbReference type="AlphaFoldDB" id="A0A5N7AX47"/>
<dbReference type="InterPro" id="IPR050815">
    <property type="entry name" value="TF_fung"/>
</dbReference>
<reference evidence="9 10" key="1">
    <citation type="submission" date="2019-04" db="EMBL/GenBank/DDBJ databases">
        <title>Friends and foes A comparative genomics studyof 23 Aspergillus species from section Flavi.</title>
        <authorList>
            <consortium name="DOE Joint Genome Institute"/>
            <person name="Kjaerbolling I."/>
            <person name="Vesth T."/>
            <person name="Frisvad J.C."/>
            <person name="Nybo J.L."/>
            <person name="Theobald S."/>
            <person name="Kildgaard S."/>
            <person name="Isbrandt T."/>
            <person name="Kuo A."/>
            <person name="Sato A."/>
            <person name="Lyhne E.K."/>
            <person name="Kogle M.E."/>
            <person name="Wiebenga A."/>
            <person name="Kun R.S."/>
            <person name="Lubbers R.J."/>
            <person name="Makela M.R."/>
            <person name="Barry K."/>
            <person name="Chovatia M."/>
            <person name="Clum A."/>
            <person name="Daum C."/>
            <person name="Haridas S."/>
            <person name="He G."/>
            <person name="LaButti K."/>
            <person name="Lipzen A."/>
            <person name="Mondo S."/>
            <person name="Riley R."/>
            <person name="Salamov A."/>
            <person name="Simmons B.A."/>
            <person name="Magnuson J.K."/>
            <person name="Henrissat B."/>
            <person name="Mortensen U.H."/>
            <person name="Larsen T.O."/>
            <person name="Devries R.P."/>
            <person name="Grigoriev I.V."/>
            <person name="Machida M."/>
            <person name="Baker S.E."/>
            <person name="Andersen M.R."/>
        </authorList>
    </citation>
    <scope>NUCLEOTIDE SEQUENCE [LARGE SCALE GENOMIC DNA]</scope>
    <source>
        <strain evidence="9 10">IBT 29228</strain>
    </source>
</reference>
<evidence type="ECO:0000256" key="5">
    <source>
        <dbReference type="ARBA" id="ARBA00023163"/>
    </source>
</evidence>
<feature type="domain" description="Zn(2)-C6 fungal-type" evidence="8">
    <location>
        <begin position="116"/>
        <end position="146"/>
    </location>
</feature>
<name>A0A5N7AX47_9EURO</name>
<keyword evidence="6" id="KW-0539">Nucleus</keyword>
<evidence type="ECO:0000256" key="3">
    <source>
        <dbReference type="ARBA" id="ARBA00023015"/>
    </source>
</evidence>
<dbReference type="CDD" id="cd12148">
    <property type="entry name" value="fungal_TF_MHR"/>
    <property type="match status" value="1"/>
</dbReference>
<protein>
    <recommendedName>
        <fullName evidence="8">Zn(2)-C6 fungal-type domain-containing protein</fullName>
    </recommendedName>
</protein>
<keyword evidence="10" id="KW-1185">Reference proteome</keyword>
<evidence type="ECO:0000256" key="7">
    <source>
        <dbReference type="SAM" id="MobiDB-lite"/>
    </source>
</evidence>
<dbReference type="Gene3D" id="4.10.240.10">
    <property type="entry name" value="Zn(2)-C6 fungal-type DNA-binding domain"/>
    <property type="match status" value="1"/>
</dbReference>
<dbReference type="GO" id="GO:0005634">
    <property type="term" value="C:nucleus"/>
    <property type="evidence" value="ECO:0007669"/>
    <property type="project" value="UniProtKB-SubCell"/>
</dbReference>
<feature type="region of interest" description="Disordered" evidence="7">
    <location>
        <begin position="180"/>
        <end position="211"/>
    </location>
</feature>
<evidence type="ECO:0000313" key="9">
    <source>
        <dbReference type="EMBL" id="KAE8373906.1"/>
    </source>
</evidence>
<dbReference type="InterPro" id="IPR007219">
    <property type="entry name" value="XnlR_reg_dom"/>
</dbReference>
<keyword evidence="2" id="KW-0479">Metal-binding</keyword>
<dbReference type="GO" id="GO:0009893">
    <property type="term" value="P:positive regulation of metabolic process"/>
    <property type="evidence" value="ECO:0007669"/>
    <property type="project" value="UniProtKB-ARBA"/>
</dbReference>
<evidence type="ECO:0000259" key="8">
    <source>
        <dbReference type="PROSITE" id="PS50048"/>
    </source>
</evidence>
<dbReference type="GO" id="GO:0008270">
    <property type="term" value="F:zinc ion binding"/>
    <property type="evidence" value="ECO:0007669"/>
    <property type="project" value="InterPro"/>
</dbReference>
<dbReference type="PANTHER" id="PTHR47338">
    <property type="entry name" value="ZN(II)2CYS6 TRANSCRIPTION FACTOR (EUROFUNG)-RELATED"/>
    <property type="match status" value="1"/>
</dbReference>
<accession>A0A5N7AX47</accession>
<evidence type="ECO:0000256" key="6">
    <source>
        <dbReference type="ARBA" id="ARBA00023242"/>
    </source>
</evidence>
<dbReference type="PANTHER" id="PTHR47338:SF3">
    <property type="entry name" value="C6 FINGER DOMAIN TRANSCRIPTION FACTOR DBAA-RELATED"/>
    <property type="match status" value="1"/>
</dbReference>
<dbReference type="SMART" id="SM00906">
    <property type="entry name" value="Fungal_trans"/>
    <property type="match status" value="1"/>
</dbReference>
<proteinExistence type="predicted"/>
<evidence type="ECO:0000313" key="10">
    <source>
        <dbReference type="Proteomes" id="UP000326198"/>
    </source>
</evidence>
<dbReference type="PROSITE" id="PS00463">
    <property type="entry name" value="ZN2_CY6_FUNGAL_1"/>
    <property type="match status" value="1"/>
</dbReference>
<dbReference type="Pfam" id="PF00172">
    <property type="entry name" value="Zn_clus"/>
    <property type="match status" value="1"/>
</dbReference>
<dbReference type="InterPro" id="IPR001138">
    <property type="entry name" value="Zn2Cys6_DnaBD"/>
</dbReference>
<gene>
    <name evidence="9" type="ORF">BDV26DRAFT_296517</name>
</gene>
<dbReference type="OrthoDB" id="3037908at2759"/>
<keyword evidence="4" id="KW-0238">DNA-binding</keyword>
<keyword evidence="3" id="KW-0805">Transcription regulation</keyword>
<evidence type="ECO:0000256" key="4">
    <source>
        <dbReference type="ARBA" id="ARBA00023125"/>
    </source>
</evidence>
<keyword evidence="5" id="KW-0804">Transcription</keyword>
<organism evidence="9 10">
    <name type="scientific">Aspergillus bertholletiae</name>
    <dbReference type="NCBI Taxonomy" id="1226010"/>
    <lineage>
        <taxon>Eukaryota</taxon>
        <taxon>Fungi</taxon>
        <taxon>Dikarya</taxon>
        <taxon>Ascomycota</taxon>
        <taxon>Pezizomycotina</taxon>
        <taxon>Eurotiomycetes</taxon>
        <taxon>Eurotiomycetidae</taxon>
        <taxon>Eurotiales</taxon>
        <taxon>Aspergillaceae</taxon>
        <taxon>Aspergillus</taxon>
        <taxon>Aspergillus subgen. Circumdati</taxon>
    </lineage>
</organism>
<dbReference type="Pfam" id="PF04082">
    <property type="entry name" value="Fungal_trans"/>
    <property type="match status" value="1"/>
</dbReference>
<dbReference type="CDD" id="cd00067">
    <property type="entry name" value="GAL4"/>
    <property type="match status" value="1"/>
</dbReference>
<dbReference type="SUPFAM" id="SSF57701">
    <property type="entry name" value="Zn2/Cys6 DNA-binding domain"/>
    <property type="match status" value="1"/>
</dbReference>
<comment type="subcellular location">
    <subcellularLocation>
        <location evidence="1">Nucleus</location>
    </subcellularLocation>
</comment>
<dbReference type="SMART" id="SM00066">
    <property type="entry name" value="GAL4"/>
    <property type="match status" value="1"/>
</dbReference>
<dbReference type="InterPro" id="IPR036864">
    <property type="entry name" value="Zn2-C6_fun-type_DNA-bd_sf"/>
</dbReference>
<sequence length="769" mass="85129">MFGQYNGQDGVGAVRRNSGLVSRQGKDPAYCFQQWDGALVQSLPRSMRCVVEKTCMMCDSPIRGQYREEAPPTALEIRSIVSRGGTVDPWIKRVKLDNHRAQRISGRMTRQQSGLACQECRRRKARCDRVRPKCGICKAAGRTCVIADKRSPRGPKKGQLKDVRSRLAVLEQQLIRQNHAIDVNKSPDSGPASLKGIKSDSLDGEDATTESDTRELEFVNFASSDDVSPVYGEEHIEWAMAYGSGDEPPWTNLEGLDLSNPQPPLLLLDISPPSHPETTSGELDMSDLMRADLDLLYFERVHPIAPMIHKRQYLAWAGNENVSPARACLRSAIRTIAAAMSAQACLLADTLYSHTKRMLEMQDVRQETGLPWTTATRGPHRQVQNELIQAWLLLAHYEFLRKPEEDALLTSNRAFRLLQVSRAFDLDIHDVMAAPNADSTCYPPVRPSPPPCVTDRDEGWIETEEKRRTLWAAFVLDCLSGMVSDRPTMLHEDMINTRLPMPETDFQSGDRPVPMGFLPETMGNSSQCETMSSFARCIILANLFGRCIDHRRLSHSHSTFLPDSSSEPKMRDFWARHEWLAAATDVARKAKPGAPWPRSGEPAKCDPLALFNMILAHSACVLLSETADARAWQTENDHLLALAYKQVASQAAHEIEDLIRNTPRIAFFKLHPIFPNAIYLAARFLSAARPQLPGAEDSALDQVPPLHVALGHLSDVNNLARGLLAKAQADIQQNTPPLGPEGPGSDWSALTGSLAPGGVSTIDVGSVQA</sequence>